<dbReference type="OrthoDB" id="2366244at2"/>
<comment type="caution">
    <text evidence="2">The sequence shown here is derived from an EMBL/GenBank/DDBJ whole genome shotgun (WGS) entry which is preliminary data.</text>
</comment>
<dbReference type="EMBL" id="BJUY01000006">
    <property type="protein sequence ID" value="GEK91113.1"/>
    <property type="molecule type" value="Genomic_DNA"/>
</dbReference>
<feature type="transmembrane region" description="Helical" evidence="1">
    <location>
        <begin position="97"/>
        <end position="114"/>
    </location>
</feature>
<evidence type="ECO:0000313" key="2">
    <source>
        <dbReference type="EMBL" id="GEK91113.1"/>
    </source>
</evidence>
<gene>
    <name evidence="2" type="ORF">AKA01nite_07350</name>
</gene>
<keyword evidence="1" id="KW-0472">Membrane</keyword>
<keyword evidence="1" id="KW-1133">Transmembrane helix</keyword>
<protein>
    <submittedName>
        <fullName evidence="2">Uncharacterized protein</fullName>
    </submittedName>
</protein>
<sequence>MKITVFAKDVPGVFTGYNIKINDSRFINVDLGEEKTVEIPAETAKIRVKKLGGRSNQLRVENGDYIKISLSEWYILKIMSYLLFTYVLIYFGLMGTGVYYTLNIILLVILFGYFDTFKLTKVKDPQLK</sequence>
<keyword evidence="3" id="KW-1185">Reference proteome</keyword>
<dbReference type="Proteomes" id="UP000321662">
    <property type="component" value="Unassembled WGS sequence"/>
</dbReference>
<keyword evidence="1" id="KW-0812">Transmembrane</keyword>
<organism evidence="2 3">
    <name type="scientific">Alkalibacterium kapii</name>
    <dbReference type="NCBI Taxonomy" id="426704"/>
    <lineage>
        <taxon>Bacteria</taxon>
        <taxon>Bacillati</taxon>
        <taxon>Bacillota</taxon>
        <taxon>Bacilli</taxon>
        <taxon>Lactobacillales</taxon>
        <taxon>Carnobacteriaceae</taxon>
        <taxon>Alkalibacterium</taxon>
    </lineage>
</organism>
<name>A0A511AUU0_9LACT</name>
<reference evidence="2 3" key="1">
    <citation type="submission" date="2019-07" db="EMBL/GenBank/DDBJ databases">
        <title>Whole genome shotgun sequence of Alkalibacterium kapii NBRC 103247.</title>
        <authorList>
            <person name="Hosoyama A."/>
            <person name="Uohara A."/>
            <person name="Ohji S."/>
            <person name="Ichikawa N."/>
        </authorList>
    </citation>
    <scope>NUCLEOTIDE SEQUENCE [LARGE SCALE GENOMIC DNA]</scope>
    <source>
        <strain evidence="2 3">NBRC 103247</strain>
    </source>
</reference>
<accession>A0A511AUU0</accession>
<feature type="transmembrane region" description="Helical" evidence="1">
    <location>
        <begin position="74"/>
        <end position="91"/>
    </location>
</feature>
<dbReference type="RefSeq" id="WP_146923899.1">
    <property type="nucleotide sequence ID" value="NZ_BJUY01000006.1"/>
</dbReference>
<proteinExistence type="predicted"/>
<dbReference type="AlphaFoldDB" id="A0A511AUU0"/>
<evidence type="ECO:0000313" key="3">
    <source>
        <dbReference type="Proteomes" id="UP000321662"/>
    </source>
</evidence>
<evidence type="ECO:0000256" key="1">
    <source>
        <dbReference type="SAM" id="Phobius"/>
    </source>
</evidence>